<name>A0AAE1AJ99_9GAST</name>
<dbReference type="AlphaFoldDB" id="A0AAE1AJ99"/>
<organism evidence="1 2">
    <name type="scientific">Elysia crispata</name>
    <name type="common">lettuce slug</name>
    <dbReference type="NCBI Taxonomy" id="231223"/>
    <lineage>
        <taxon>Eukaryota</taxon>
        <taxon>Metazoa</taxon>
        <taxon>Spiralia</taxon>
        <taxon>Lophotrochozoa</taxon>
        <taxon>Mollusca</taxon>
        <taxon>Gastropoda</taxon>
        <taxon>Heterobranchia</taxon>
        <taxon>Euthyneura</taxon>
        <taxon>Panpulmonata</taxon>
        <taxon>Sacoglossa</taxon>
        <taxon>Placobranchoidea</taxon>
        <taxon>Plakobranchidae</taxon>
        <taxon>Elysia</taxon>
    </lineage>
</organism>
<evidence type="ECO:0000313" key="1">
    <source>
        <dbReference type="EMBL" id="KAK3788915.1"/>
    </source>
</evidence>
<dbReference type="Proteomes" id="UP001283361">
    <property type="component" value="Unassembled WGS sequence"/>
</dbReference>
<gene>
    <name evidence="1" type="ORF">RRG08_010164</name>
</gene>
<accession>A0AAE1AJ99</accession>
<reference evidence="1" key="1">
    <citation type="journal article" date="2023" name="G3 (Bethesda)">
        <title>A reference genome for the long-term kleptoplast-retaining sea slug Elysia crispata morphotype clarki.</title>
        <authorList>
            <person name="Eastman K.E."/>
            <person name="Pendleton A.L."/>
            <person name="Shaikh M.A."/>
            <person name="Suttiyut T."/>
            <person name="Ogas R."/>
            <person name="Tomko P."/>
            <person name="Gavelis G."/>
            <person name="Widhalm J.R."/>
            <person name="Wisecaver J.H."/>
        </authorList>
    </citation>
    <scope>NUCLEOTIDE SEQUENCE</scope>
    <source>
        <strain evidence="1">ECLA1</strain>
    </source>
</reference>
<dbReference type="EMBL" id="JAWDGP010001711">
    <property type="protein sequence ID" value="KAK3788915.1"/>
    <property type="molecule type" value="Genomic_DNA"/>
</dbReference>
<evidence type="ECO:0000313" key="2">
    <source>
        <dbReference type="Proteomes" id="UP001283361"/>
    </source>
</evidence>
<proteinExistence type="predicted"/>
<keyword evidence="2" id="KW-1185">Reference proteome</keyword>
<sequence length="131" mass="14881">MYRPKPTPGFLFQHLKKAITFQDLESDFQINRICMDLDLCATRSEPHAPLDVNFQGRCGRLVLTAVKMQTKHTHYGVTGHNRGTLKHGRSQAARELDGRNHFCRPPVQASTPFFPPSTPSLFPALDLRRPE</sequence>
<comment type="caution">
    <text evidence="1">The sequence shown here is derived from an EMBL/GenBank/DDBJ whole genome shotgun (WGS) entry which is preliminary data.</text>
</comment>
<protein>
    <submittedName>
        <fullName evidence="1">Uncharacterized protein</fullName>
    </submittedName>
</protein>